<keyword evidence="1 2" id="KW-0238">DNA-binding</keyword>
<dbReference type="Pfam" id="PF14278">
    <property type="entry name" value="TetR_C_8"/>
    <property type="match status" value="1"/>
</dbReference>
<dbReference type="Gene3D" id="1.10.357.10">
    <property type="entry name" value="Tetracycline Repressor, domain 2"/>
    <property type="match status" value="1"/>
</dbReference>
<dbReference type="PANTHER" id="PTHR43479:SF7">
    <property type="entry name" value="TETR-FAMILY TRANSCRIPTIONAL REGULATOR"/>
    <property type="match status" value="1"/>
</dbReference>
<protein>
    <submittedName>
        <fullName evidence="4">AsuR2</fullName>
    </submittedName>
</protein>
<reference evidence="4" key="1">
    <citation type="journal article" date="2010" name="J. Biol. Chem.">
        <title>Biochemical and genetic insights into asukamycin biosynthesis.</title>
        <authorList>
            <person name="Rui Z."/>
            <person name="Petrickova K."/>
            <person name="Skanta F."/>
            <person name="Pospisil S."/>
            <person name="Yang Y."/>
            <person name="Chen C.Y."/>
            <person name="Tsai S.F."/>
            <person name="Floss H.G."/>
            <person name="Petricek M."/>
            <person name="Yu T.W."/>
        </authorList>
    </citation>
    <scope>NUCLEOTIDE SEQUENCE</scope>
    <source>
        <strain evidence="4">ATCC 29757</strain>
    </source>
</reference>
<dbReference type="PANTHER" id="PTHR43479">
    <property type="entry name" value="ACREF/ENVCD OPERON REPRESSOR-RELATED"/>
    <property type="match status" value="1"/>
</dbReference>
<organism evidence="4">
    <name type="scientific">Streptomyces nodosus subsp. asukaensis</name>
    <dbReference type="NCBI Taxonomy" id="222892"/>
    <lineage>
        <taxon>Bacteria</taxon>
        <taxon>Bacillati</taxon>
        <taxon>Actinomycetota</taxon>
        <taxon>Actinomycetes</taxon>
        <taxon>Kitasatosporales</taxon>
        <taxon>Streptomycetaceae</taxon>
        <taxon>Streptomyces</taxon>
    </lineage>
</organism>
<evidence type="ECO:0000256" key="2">
    <source>
        <dbReference type="PROSITE-ProRule" id="PRU00335"/>
    </source>
</evidence>
<feature type="DNA-binding region" description="H-T-H motif" evidence="2">
    <location>
        <begin position="33"/>
        <end position="52"/>
    </location>
</feature>
<sequence length="191" mass="20925">MTKRVDPRVQRTRALLRAAVLELATEREPESITIAHVAERATINRATVYQHYRDRDELLLDAMENELAGLVGLVARCPLVVLPRDMPPAFVDILHHVDANAVLYRRMLGPCGSARFINRLHQLVAEQVTLQLVEAGVGSSDSPVVEMRAHCATGAVMGLVTHWLHDAPVHPETAAAEAWQALRPAGGTAAR</sequence>
<evidence type="ECO:0000313" key="4">
    <source>
        <dbReference type="EMBL" id="ADI58625.1"/>
    </source>
</evidence>
<dbReference type="SUPFAM" id="SSF46689">
    <property type="entry name" value="Homeodomain-like"/>
    <property type="match status" value="1"/>
</dbReference>
<name>D7P5U7_STRNS</name>
<proteinExistence type="predicted"/>
<dbReference type="InterPro" id="IPR001647">
    <property type="entry name" value="HTH_TetR"/>
</dbReference>
<dbReference type="GO" id="GO:0003677">
    <property type="term" value="F:DNA binding"/>
    <property type="evidence" value="ECO:0007669"/>
    <property type="project" value="UniProtKB-UniRule"/>
</dbReference>
<accession>D7P5U7</accession>
<feature type="domain" description="HTH tetR-type" evidence="3">
    <location>
        <begin position="10"/>
        <end position="70"/>
    </location>
</feature>
<dbReference type="AlphaFoldDB" id="D7P5U7"/>
<evidence type="ECO:0000256" key="1">
    <source>
        <dbReference type="ARBA" id="ARBA00023125"/>
    </source>
</evidence>
<evidence type="ECO:0000259" key="3">
    <source>
        <dbReference type="PROSITE" id="PS50977"/>
    </source>
</evidence>
<gene>
    <name evidence="4" type="primary">asuR2</name>
</gene>
<dbReference type="PROSITE" id="PS50977">
    <property type="entry name" value="HTH_TETR_2"/>
    <property type="match status" value="1"/>
</dbReference>
<dbReference type="EMBL" id="GQ926890">
    <property type="protein sequence ID" value="ADI58625.1"/>
    <property type="molecule type" value="Genomic_DNA"/>
</dbReference>
<dbReference type="InterPro" id="IPR050624">
    <property type="entry name" value="HTH-type_Tx_Regulator"/>
</dbReference>
<dbReference type="InterPro" id="IPR009057">
    <property type="entry name" value="Homeodomain-like_sf"/>
</dbReference>
<dbReference type="Pfam" id="PF00440">
    <property type="entry name" value="TetR_N"/>
    <property type="match status" value="1"/>
</dbReference>
<dbReference type="InterPro" id="IPR039532">
    <property type="entry name" value="TetR_C_Firmicutes"/>
</dbReference>